<accession>A0A379E6H7</accession>
<dbReference type="Proteomes" id="UP000255469">
    <property type="component" value="Unassembled WGS sequence"/>
</dbReference>
<organism evidence="1 2">
    <name type="scientific">Prevotella denticola</name>
    <dbReference type="NCBI Taxonomy" id="28129"/>
    <lineage>
        <taxon>Bacteria</taxon>
        <taxon>Pseudomonadati</taxon>
        <taxon>Bacteroidota</taxon>
        <taxon>Bacteroidia</taxon>
        <taxon>Bacteroidales</taxon>
        <taxon>Prevotellaceae</taxon>
        <taxon>Prevotella</taxon>
    </lineage>
</organism>
<proteinExistence type="predicted"/>
<gene>
    <name evidence="1" type="ORF">NCTC13067_01623</name>
</gene>
<name>A0A379E6H7_9BACT</name>
<evidence type="ECO:0000313" key="1">
    <source>
        <dbReference type="EMBL" id="SUB87942.1"/>
    </source>
</evidence>
<dbReference type="AlphaFoldDB" id="A0A379E6H7"/>
<dbReference type="EMBL" id="UGTM01000001">
    <property type="protein sequence ID" value="SUB87942.1"/>
    <property type="molecule type" value="Genomic_DNA"/>
</dbReference>
<evidence type="ECO:0000313" key="2">
    <source>
        <dbReference type="Proteomes" id="UP000255469"/>
    </source>
</evidence>
<protein>
    <submittedName>
        <fullName evidence="1">Uncharacterized protein</fullName>
    </submittedName>
</protein>
<sequence>MIDYLNKSIQNNDSLRDKYYNTNSSPYMVELIAKEFDPNASVKENILKFKKLTSNEVERNLWDICGTVIEGLQNVTDDDTHYIQQVNNTVFDADLNPEIKEKILNCVSIAEYSARLWNTDILEFK</sequence>
<reference evidence="1 2" key="1">
    <citation type="submission" date="2018-06" db="EMBL/GenBank/DDBJ databases">
        <authorList>
            <consortium name="Pathogen Informatics"/>
            <person name="Doyle S."/>
        </authorList>
    </citation>
    <scope>NUCLEOTIDE SEQUENCE [LARGE SCALE GENOMIC DNA]</scope>
    <source>
        <strain evidence="1 2">NCTC13067</strain>
    </source>
</reference>